<keyword evidence="3" id="KW-0732">Signal</keyword>
<organism evidence="5 6">
    <name type="scientific">Liquidambar formosana</name>
    <name type="common">Formosan gum</name>
    <dbReference type="NCBI Taxonomy" id="63359"/>
    <lineage>
        <taxon>Eukaryota</taxon>
        <taxon>Viridiplantae</taxon>
        <taxon>Streptophyta</taxon>
        <taxon>Embryophyta</taxon>
        <taxon>Tracheophyta</taxon>
        <taxon>Spermatophyta</taxon>
        <taxon>Magnoliopsida</taxon>
        <taxon>eudicotyledons</taxon>
        <taxon>Gunneridae</taxon>
        <taxon>Pentapetalae</taxon>
        <taxon>Saxifragales</taxon>
        <taxon>Altingiaceae</taxon>
        <taxon>Liquidambar</taxon>
    </lineage>
</organism>
<dbReference type="GO" id="GO:0005975">
    <property type="term" value="P:carbohydrate metabolic process"/>
    <property type="evidence" value="ECO:0007669"/>
    <property type="project" value="InterPro"/>
</dbReference>
<dbReference type="Gene3D" id="2.60.40.1760">
    <property type="entry name" value="glycosyl hydrolase (family 31)"/>
    <property type="match status" value="1"/>
</dbReference>
<evidence type="ECO:0000256" key="2">
    <source>
        <dbReference type="RuleBase" id="RU361185"/>
    </source>
</evidence>
<evidence type="ECO:0000256" key="1">
    <source>
        <dbReference type="ARBA" id="ARBA00007806"/>
    </source>
</evidence>
<dbReference type="EMBL" id="JBBPBK010000004">
    <property type="protein sequence ID" value="KAK9286513.1"/>
    <property type="molecule type" value="Genomic_DNA"/>
</dbReference>
<sequence>METIRQRPKPSHPHLPHLHLLFLIFVSYLVVTPSGGKAEEEPVGYGYTVRSITVSDYGKVLTAHLQLIKTSSVFGPDIHNLSLIARLSNYKIRIPPSGFWVLFKGFHQCRYGYKNVSDVEGVVAGYAKAGIPLEVMWTDIDYMDAYKDFTLDPINFPLDQMKKFVNTLHQNGQKYVLILDPGALLLENAIKIHTDNFISKGCPNATTENWNMFYVGRLS</sequence>
<dbReference type="PANTHER" id="PTHR22762:SF133">
    <property type="entry name" value="P-TYPE DOMAIN-CONTAINING PROTEIN"/>
    <property type="match status" value="1"/>
</dbReference>
<dbReference type="PANTHER" id="PTHR22762">
    <property type="entry name" value="ALPHA-GLUCOSIDASE"/>
    <property type="match status" value="1"/>
</dbReference>
<dbReference type="PROSITE" id="PS50206">
    <property type="entry name" value="RHODANESE_3"/>
    <property type="match status" value="1"/>
</dbReference>
<dbReference type="AlphaFoldDB" id="A0AAP0RY13"/>
<feature type="domain" description="Rhodanese" evidence="4">
    <location>
        <begin position="110"/>
        <end position="135"/>
    </location>
</feature>
<accession>A0AAP0RY13</accession>
<evidence type="ECO:0000256" key="3">
    <source>
        <dbReference type="SAM" id="SignalP"/>
    </source>
</evidence>
<keyword evidence="2" id="KW-0378">Hydrolase</keyword>
<keyword evidence="2" id="KW-0326">Glycosidase</keyword>
<name>A0AAP0RY13_LIQFO</name>
<dbReference type="Proteomes" id="UP001415857">
    <property type="component" value="Unassembled WGS sequence"/>
</dbReference>
<evidence type="ECO:0000313" key="6">
    <source>
        <dbReference type="Proteomes" id="UP001415857"/>
    </source>
</evidence>
<reference evidence="5 6" key="1">
    <citation type="journal article" date="2024" name="Plant J.">
        <title>Genome sequences and population genomics reveal climatic adaptation and genomic divergence between two closely related sweetgum species.</title>
        <authorList>
            <person name="Xu W.Q."/>
            <person name="Ren C.Q."/>
            <person name="Zhang X.Y."/>
            <person name="Comes H.P."/>
            <person name="Liu X.H."/>
            <person name="Li Y.G."/>
            <person name="Kettle C.J."/>
            <person name="Jalonen R."/>
            <person name="Gaisberger H."/>
            <person name="Ma Y.Z."/>
            <person name="Qiu Y.X."/>
        </authorList>
    </citation>
    <scope>NUCLEOTIDE SEQUENCE [LARGE SCALE GENOMIC DNA]</scope>
    <source>
        <strain evidence="5">Hangzhou</strain>
    </source>
</reference>
<keyword evidence="6" id="KW-1185">Reference proteome</keyword>
<feature type="signal peptide" evidence="3">
    <location>
        <begin position="1"/>
        <end position="38"/>
    </location>
</feature>
<dbReference type="Gene3D" id="3.20.20.80">
    <property type="entry name" value="Glycosidases"/>
    <property type="match status" value="1"/>
</dbReference>
<feature type="chain" id="PRO_5042848931" description="Rhodanese domain-containing protein" evidence="3">
    <location>
        <begin position="39"/>
        <end position="219"/>
    </location>
</feature>
<evidence type="ECO:0000313" key="5">
    <source>
        <dbReference type="EMBL" id="KAK9286513.1"/>
    </source>
</evidence>
<protein>
    <recommendedName>
        <fullName evidence="4">Rhodanese domain-containing protein</fullName>
    </recommendedName>
</protein>
<dbReference type="Pfam" id="PF01055">
    <property type="entry name" value="Glyco_hydro_31_2nd"/>
    <property type="match status" value="1"/>
</dbReference>
<evidence type="ECO:0000259" key="4">
    <source>
        <dbReference type="PROSITE" id="PS50206"/>
    </source>
</evidence>
<dbReference type="InterPro" id="IPR001763">
    <property type="entry name" value="Rhodanese-like_dom"/>
</dbReference>
<dbReference type="InterPro" id="IPR017853">
    <property type="entry name" value="GH"/>
</dbReference>
<comment type="caution">
    <text evidence="5">The sequence shown here is derived from an EMBL/GenBank/DDBJ whole genome shotgun (WGS) entry which is preliminary data.</text>
</comment>
<dbReference type="InterPro" id="IPR000322">
    <property type="entry name" value="Glyco_hydro_31_TIM"/>
</dbReference>
<proteinExistence type="inferred from homology"/>
<gene>
    <name evidence="5" type="ORF">L1049_014911</name>
</gene>
<dbReference type="GO" id="GO:0004553">
    <property type="term" value="F:hydrolase activity, hydrolyzing O-glycosyl compounds"/>
    <property type="evidence" value="ECO:0007669"/>
    <property type="project" value="InterPro"/>
</dbReference>
<dbReference type="SUPFAM" id="SSF51445">
    <property type="entry name" value="(Trans)glycosidases"/>
    <property type="match status" value="1"/>
</dbReference>
<comment type="similarity">
    <text evidence="1 2">Belongs to the glycosyl hydrolase 31 family.</text>
</comment>